<evidence type="ECO:0000313" key="4">
    <source>
        <dbReference type="Proteomes" id="UP000751190"/>
    </source>
</evidence>
<feature type="region of interest" description="Disordered" evidence="1">
    <location>
        <begin position="222"/>
        <end position="253"/>
    </location>
</feature>
<keyword evidence="2" id="KW-1133">Transmembrane helix</keyword>
<accession>A0A8J5XI79</accession>
<feature type="transmembrane region" description="Helical" evidence="2">
    <location>
        <begin position="147"/>
        <end position="166"/>
    </location>
</feature>
<keyword evidence="4" id="KW-1185">Reference proteome</keyword>
<sequence>MYANKVVLANSARLSMLELRHLELDLYASNSRQVAFKGVLIAAIGWSGLIYTKKDYYQLADPYFAHAYPVVMMLIVGYSFLTVVQFNLIAMAAPGLALRGPDGSVHLAVEGMIIEYRAATRWFAQSVLSTLLGLVAYAWSGGEYRPLYAKLSLTALALAFSLLLYAQATHVARQFAPSAVYAGAFYPDEFGRGEGAAELLVGMERAGQPAQPAAAAVASASAETARGARRREPAAAPAGAPARRPRLRMGPLW</sequence>
<evidence type="ECO:0000313" key="3">
    <source>
        <dbReference type="EMBL" id="KAG8461179.1"/>
    </source>
</evidence>
<reference evidence="3" key="1">
    <citation type="submission" date="2021-05" db="EMBL/GenBank/DDBJ databases">
        <title>The genome of the haptophyte Pavlova lutheri (Diacronema luteri, Pavlovales) - a model for lipid biosynthesis in eukaryotic algae.</title>
        <authorList>
            <person name="Hulatt C.J."/>
            <person name="Posewitz M.C."/>
        </authorList>
    </citation>
    <scope>NUCLEOTIDE SEQUENCE</scope>
    <source>
        <strain evidence="3">NIVA-4/92</strain>
    </source>
</reference>
<dbReference type="EMBL" id="JAGTXO010000027">
    <property type="protein sequence ID" value="KAG8461179.1"/>
    <property type="molecule type" value="Genomic_DNA"/>
</dbReference>
<feature type="transmembrane region" description="Helical" evidence="2">
    <location>
        <begin position="122"/>
        <end position="141"/>
    </location>
</feature>
<protein>
    <submittedName>
        <fullName evidence="3">Uncharacterized protein</fullName>
    </submittedName>
</protein>
<proteinExistence type="predicted"/>
<gene>
    <name evidence="3" type="ORF">KFE25_002368</name>
</gene>
<feature type="transmembrane region" description="Helical" evidence="2">
    <location>
        <begin position="34"/>
        <end position="51"/>
    </location>
</feature>
<keyword evidence="2" id="KW-0472">Membrane</keyword>
<organism evidence="3 4">
    <name type="scientific">Diacronema lutheri</name>
    <name type="common">Unicellular marine alga</name>
    <name type="synonym">Monochrysis lutheri</name>
    <dbReference type="NCBI Taxonomy" id="2081491"/>
    <lineage>
        <taxon>Eukaryota</taxon>
        <taxon>Haptista</taxon>
        <taxon>Haptophyta</taxon>
        <taxon>Pavlovophyceae</taxon>
        <taxon>Pavlovales</taxon>
        <taxon>Pavlovaceae</taxon>
        <taxon>Diacronema</taxon>
    </lineage>
</organism>
<keyword evidence="2" id="KW-0812">Transmembrane</keyword>
<comment type="caution">
    <text evidence="3">The sequence shown here is derived from an EMBL/GenBank/DDBJ whole genome shotgun (WGS) entry which is preliminary data.</text>
</comment>
<dbReference type="Proteomes" id="UP000751190">
    <property type="component" value="Unassembled WGS sequence"/>
</dbReference>
<evidence type="ECO:0000256" key="1">
    <source>
        <dbReference type="SAM" id="MobiDB-lite"/>
    </source>
</evidence>
<name>A0A8J5XI79_DIALT</name>
<dbReference type="OrthoDB" id="10440926at2759"/>
<feature type="transmembrane region" description="Helical" evidence="2">
    <location>
        <begin position="63"/>
        <end position="89"/>
    </location>
</feature>
<dbReference type="AlphaFoldDB" id="A0A8J5XI79"/>
<evidence type="ECO:0000256" key="2">
    <source>
        <dbReference type="SAM" id="Phobius"/>
    </source>
</evidence>